<dbReference type="InterPro" id="IPR001036">
    <property type="entry name" value="Acrflvin-R"/>
</dbReference>
<dbReference type="AlphaFoldDB" id="A0A7Y8Y2P4"/>
<dbReference type="Proteomes" id="UP000535020">
    <property type="component" value="Unassembled WGS sequence"/>
</dbReference>
<keyword evidence="1" id="KW-0812">Transmembrane</keyword>
<sequence>MNLIRFALRKPISILVLVAGLFFFGIGAVRDIKVDILPKMNLPVIYIAHPFGGYTPDQMEAYYAKNYINILLFANGIKSIETKNIQGLMLMKLTYYPGTNMAQAASELSALSNRIQAIFPPGSQPPFIIRFDASSLPVGQLVLSSPIRSNNELQDMANIYVRASFTQIPGLLAPAPFGGSPRTILVDVDPYLLRSHNLTPDQIVEAIRLNNQTAPPGNVRIGDKNYLTPTNFTIREIADFEKIPLFKNNVQNLYLGDVAKVRDGADVVAGYALVNGKRSVYMSIAKSADASTWDVVKNLKAALPKIKSTLPEDVQLSYEFDQSVYVMNSVKSLVTEGIIGAILTGLMVLLFLGDRRAALIVILTIPISIISGVLFLQLFGFTINLMTLSGLALAIGILVDESTVTIENIHQHFDMGKPKALAIWDACKEIALPKLLILLCILAVFAPAFTMAGIPGSLFLPLALAIGFSMITSFLLSQTFVPVMANWLMKTHHKEKEFPAHSADTFESHSILVERDDFNDDGKISRFERFRNRFMKLIDRLFTIRKKVALVYLLGVTALAVVALNLIGQDVFPKVNASQFQLRMRAPAGTRVERTEEKANAVLAEIKKLAGENHVSVTSVYVGQHPSLFSINPIYLFTAGPHEAVFQIGFKDNELDLDKFKDNLRNSLAKKLPDVKLSFEPIELTDKVLSQGSTTPIEIRISGKVKKLNEEYAQKLVEKLQKTPYLRDVQIAQPVKYPSLNIDIDRVRAAQLGVDMSDISRSLVASTSSSRLTEKNNWIDEKTGLSYSVQVQVPLDQMRTENDIKEIPVARNQARPVLGDVATISPSFTHGENDNLGAIPYVSVTANISDKDLGTAVKDVRKDIASLGELPRGLFVEPVGMGIVLEETMGSLQSGLLVAIVVIFLMLAANFQSFKVSFVVLTTVPAVVLGSLLMLFITGSTLNLQSYMGIIMSVGVSIANAVLLVTNAEHLRRVNGNAMQSAREAAGLRLRPIIMTSIAMIAGMLPMAIGHGEGGDQVSPLGRAVIGGLLFSTFAVLVILPMIFAWVQGNATTQSVSLDPEDEQSKFYVAPNTPDNEK</sequence>
<gene>
    <name evidence="2" type="ORF">HZF10_11270</name>
</gene>
<feature type="transmembrane region" description="Helical" evidence="1">
    <location>
        <begin position="460"/>
        <end position="488"/>
    </location>
</feature>
<protein>
    <submittedName>
        <fullName evidence="2">Efflux RND transporter permease subunit</fullName>
    </submittedName>
</protein>
<feature type="transmembrane region" description="Helical" evidence="1">
    <location>
        <begin position="333"/>
        <end position="352"/>
    </location>
</feature>
<feature type="transmembrane region" description="Helical" evidence="1">
    <location>
        <begin position="944"/>
        <end position="967"/>
    </location>
</feature>
<dbReference type="Gene3D" id="3.30.70.1440">
    <property type="entry name" value="Multidrug efflux transporter AcrB pore domain"/>
    <property type="match status" value="1"/>
</dbReference>
<feature type="transmembrane region" description="Helical" evidence="1">
    <location>
        <begin position="357"/>
        <end position="375"/>
    </location>
</feature>
<dbReference type="SUPFAM" id="SSF82714">
    <property type="entry name" value="Multidrug efflux transporter AcrB TolC docking domain, DN and DC subdomains"/>
    <property type="match status" value="2"/>
</dbReference>
<comment type="caution">
    <text evidence="2">The sequence shown here is derived from an EMBL/GenBank/DDBJ whole genome shotgun (WGS) entry which is preliminary data.</text>
</comment>
<dbReference type="PANTHER" id="PTHR32063">
    <property type="match status" value="1"/>
</dbReference>
<dbReference type="Pfam" id="PF00873">
    <property type="entry name" value="ACR_tran"/>
    <property type="match status" value="1"/>
</dbReference>
<dbReference type="Gene3D" id="3.30.70.1320">
    <property type="entry name" value="Multidrug efflux transporter AcrB pore domain like"/>
    <property type="match status" value="1"/>
</dbReference>
<feature type="transmembrane region" description="Helical" evidence="1">
    <location>
        <begin position="12"/>
        <end position="29"/>
    </location>
</feature>
<dbReference type="Gene3D" id="1.20.1640.10">
    <property type="entry name" value="Multidrug efflux transporter AcrB transmembrane domain"/>
    <property type="match status" value="2"/>
</dbReference>
<reference evidence="2 3" key="1">
    <citation type="submission" date="2020-07" db="EMBL/GenBank/DDBJ databases">
        <authorList>
            <person name="Sun Q."/>
        </authorList>
    </citation>
    <scope>NUCLEOTIDE SEQUENCE [LARGE SCALE GENOMIC DNA]</scope>
    <source>
        <strain evidence="2 3">MAH-1</strain>
    </source>
</reference>
<dbReference type="SUPFAM" id="SSF82866">
    <property type="entry name" value="Multidrug efflux transporter AcrB transmembrane domain"/>
    <property type="match status" value="2"/>
</dbReference>
<keyword evidence="1" id="KW-1133">Transmembrane helix</keyword>
<feature type="transmembrane region" description="Helical" evidence="1">
    <location>
        <begin position="435"/>
        <end position="454"/>
    </location>
</feature>
<evidence type="ECO:0000313" key="3">
    <source>
        <dbReference type="Proteomes" id="UP000535020"/>
    </source>
</evidence>
<feature type="transmembrane region" description="Helical" evidence="1">
    <location>
        <begin position="1021"/>
        <end position="1047"/>
    </location>
</feature>
<dbReference type="PRINTS" id="PR00702">
    <property type="entry name" value="ACRIFLAVINRP"/>
</dbReference>
<dbReference type="GO" id="GO:0005886">
    <property type="term" value="C:plasma membrane"/>
    <property type="evidence" value="ECO:0007669"/>
    <property type="project" value="TreeGrafter"/>
</dbReference>
<dbReference type="Gene3D" id="3.30.2090.10">
    <property type="entry name" value="Multidrug efflux transporter AcrB TolC docking domain, DN and DC subdomains"/>
    <property type="match status" value="2"/>
</dbReference>
<keyword evidence="3" id="KW-1185">Reference proteome</keyword>
<feature type="transmembrane region" description="Helical" evidence="1">
    <location>
        <begin position="549"/>
        <end position="568"/>
    </location>
</feature>
<proteinExistence type="predicted"/>
<name>A0A7Y8Y2P4_9FLAO</name>
<feature type="transmembrane region" description="Helical" evidence="1">
    <location>
        <begin position="918"/>
        <end position="938"/>
    </location>
</feature>
<keyword evidence="1" id="KW-0472">Membrane</keyword>
<evidence type="ECO:0000313" key="2">
    <source>
        <dbReference type="EMBL" id="NYA71504.1"/>
    </source>
</evidence>
<dbReference type="RefSeq" id="WP_176006307.1">
    <property type="nucleotide sequence ID" value="NZ_JABWMI010000011.1"/>
</dbReference>
<dbReference type="PANTHER" id="PTHR32063:SF8">
    <property type="entry name" value="CATION EFFLUX PROTEIN"/>
    <property type="match status" value="1"/>
</dbReference>
<feature type="transmembrane region" description="Helical" evidence="1">
    <location>
        <begin position="892"/>
        <end position="911"/>
    </location>
</feature>
<dbReference type="SUPFAM" id="SSF82693">
    <property type="entry name" value="Multidrug efflux transporter AcrB pore domain, PN1, PN2, PC1 and PC2 subdomains"/>
    <property type="match status" value="2"/>
</dbReference>
<feature type="transmembrane region" description="Helical" evidence="1">
    <location>
        <begin position="988"/>
        <end position="1009"/>
    </location>
</feature>
<dbReference type="GO" id="GO:0042910">
    <property type="term" value="F:xenobiotic transmembrane transporter activity"/>
    <property type="evidence" value="ECO:0007669"/>
    <property type="project" value="TreeGrafter"/>
</dbReference>
<evidence type="ECO:0000256" key="1">
    <source>
        <dbReference type="SAM" id="Phobius"/>
    </source>
</evidence>
<accession>A0A7Y8Y2P4</accession>
<dbReference type="InterPro" id="IPR027463">
    <property type="entry name" value="AcrB_DN_DC_subdom"/>
</dbReference>
<dbReference type="Gene3D" id="3.30.70.1430">
    <property type="entry name" value="Multidrug efflux transporter AcrB pore domain"/>
    <property type="match status" value="2"/>
</dbReference>
<dbReference type="EMBL" id="JACBJI010000004">
    <property type="protein sequence ID" value="NYA71504.1"/>
    <property type="molecule type" value="Genomic_DNA"/>
</dbReference>
<organism evidence="2 3">
    <name type="scientific">Flavobacterium agri</name>
    <dbReference type="NCBI Taxonomy" id="2743471"/>
    <lineage>
        <taxon>Bacteria</taxon>
        <taxon>Pseudomonadati</taxon>
        <taxon>Bacteroidota</taxon>
        <taxon>Flavobacteriia</taxon>
        <taxon>Flavobacteriales</taxon>
        <taxon>Flavobacteriaceae</taxon>
        <taxon>Flavobacterium</taxon>
    </lineage>
</organism>